<evidence type="ECO:0000313" key="5">
    <source>
        <dbReference type="Proteomes" id="UP000663828"/>
    </source>
</evidence>
<dbReference type="InterPro" id="IPR017868">
    <property type="entry name" value="Filamin/ABP280_repeat-like"/>
</dbReference>
<feature type="repeat" description="Filamin" evidence="3">
    <location>
        <begin position="373"/>
        <end position="469"/>
    </location>
</feature>
<proteinExistence type="inferred from homology"/>
<dbReference type="AlphaFoldDB" id="A0A814FEU3"/>
<evidence type="ECO:0000256" key="2">
    <source>
        <dbReference type="ARBA" id="ARBA00022737"/>
    </source>
</evidence>
<dbReference type="InterPro" id="IPR013783">
    <property type="entry name" value="Ig-like_fold"/>
</dbReference>
<evidence type="ECO:0000313" key="4">
    <source>
        <dbReference type="EMBL" id="CAF0980802.1"/>
    </source>
</evidence>
<dbReference type="Pfam" id="PF00630">
    <property type="entry name" value="Filamin"/>
    <property type="match status" value="1"/>
</dbReference>
<name>A0A814FEU3_ADIRI</name>
<protein>
    <submittedName>
        <fullName evidence="4">Uncharacterized protein</fullName>
    </submittedName>
</protein>
<keyword evidence="2" id="KW-0677">Repeat</keyword>
<keyword evidence="5" id="KW-1185">Reference proteome</keyword>
<sequence length="765" mass="88091">MGVDHYYYPRKRANSSTNCLRHITIPATSSFLYNKSDFIWQNPTELNLLDVKKAPLMNNIDEHCFMRLLPCVRRLYTIFNSVCPNIYRVHCTDSYRVLQEMICLIEEYLHLRSISINDILLNEDYFHSLINKVRLSPYRLPANTRRLSSKPEIHCFGQGIHTNDERNQLYQTLLFCFELKTSIKNHLLLPIEVLILDPNKNMVRNNTKYINSYQHGYIKLFSCSYKPITQAGFYTISFYSNSIEVTNDPLTVLIKSSDEKKEQLLSAADMEKINEQDVPLYELEGEGCSTKIIVNSIVRFRLRITSSTNVHTVDSFTLSILDPFGHAIVVKRRVLSSDLLELTYQPMSVGAHELSIVFNNKLQRQITIDVKNDEMNSSSKLKPFGPGLKRAIVGCPTEFYVDLHQQSLANVMINQNHLQFSLEPSYHAEIDYEQEMATLRYTPLKEGDCPIHILQYNKDITNSPYMAHVKQECLAEGKPRVQVIGLSDEIIIHRLVEFRVLVENPFPDPMHSIHIEILTLDEESPSVSIRRQQDFSYECSFIPVTLGRHLISIDYAGIVSEKNPIYCQAIQEKDIQLTGPAMHNQCLTLNEPTHFYFKLNDFLTKPSNVLPITYESGYNSYDDTSLPEPTKEEEQDEDQNYRITITDAHGNVKPNISINENLNNDVRVDFTPNEKILFINISCTCFLSFEPQSTSTPKKLDTSYHMLPNSCSTPRSSHVRYSLSKCAPLPINCSTPNTKKYQKSFTPDIHRLIYPTTSSNQIWIL</sequence>
<dbReference type="PROSITE" id="PS50194">
    <property type="entry name" value="FILAMIN_REPEAT"/>
    <property type="match status" value="3"/>
</dbReference>
<dbReference type="SMART" id="SM00557">
    <property type="entry name" value="IG_FLMN"/>
    <property type="match status" value="1"/>
</dbReference>
<organism evidence="4 5">
    <name type="scientific">Adineta ricciae</name>
    <name type="common">Rotifer</name>
    <dbReference type="NCBI Taxonomy" id="249248"/>
    <lineage>
        <taxon>Eukaryota</taxon>
        <taxon>Metazoa</taxon>
        <taxon>Spiralia</taxon>
        <taxon>Gnathifera</taxon>
        <taxon>Rotifera</taxon>
        <taxon>Eurotatoria</taxon>
        <taxon>Bdelloidea</taxon>
        <taxon>Adinetida</taxon>
        <taxon>Adinetidae</taxon>
        <taxon>Adineta</taxon>
    </lineage>
</organism>
<dbReference type="PANTHER" id="PTHR38537">
    <property type="entry name" value="JITTERBUG, ISOFORM N"/>
    <property type="match status" value="1"/>
</dbReference>
<evidence type="ECO:0000256" key="1">
    <source>
        <dbReference type="ARBA" id="ARBA00009238"/>
    </source>
</evidence>
<accession>A0A814FEU3</accession>
<reference evidence="4" key="1">
    <citation type="submission" date="2021-02" db="EMBL/GenBank/DDBJ databases">
        <authorList>
            <person name="Nowell W R."/>
        </authorList>
    </citation>
    <scope>NUCLEOTIDE SEQUENCE</scope>
</reference>
<dbReference type="InterPro" id="IPR001298">
    <property type="entry name" value="Filamin/ABP280_rpt"/>
</dbReference>
<comment type="similarity">
    <text evidence="1">Belongs to the filamin family.</text>
</comment>
<dbReference type="GO" id="GO:0030036">
    <property type="term" value="P:actin cytoskeleton organization"/>
    <property type="evidence" value="ECO:0007669"/>
    <property type="project" value="InterPro"/>
</dbReference>
<dbReference type="InterPro" id="IPR044801">
    <property type="entry name" value="Filamin"/>
</dbReference>
<dbReference type="EMBL" id="CAJNOR010000683">
    <property type="protein sequence ID" value="CAF0980802.1"/>
    <property type="molecule type" value="Genomic_DNA"/>
</dbReference>
<dbReference type="PANTHER" id="PTHR38537:SF8">
    <property type="entry name" value="FILAMIN-A"/>
    <property type="match status" value="1"/>
</dbReference>
<dbReference type="Proteomes" id="UP000663828">
    <property type="component" value="Unassembled WGS sequence"/>
</dbReference>
<gene>
    <name evidence="4" type="ORF">XAT740_LOCUS12171</name>
</gene>
<dbReference type="SUPFAM" id="SSF81296">
    <property type="entry name" value="E set domains"/>
    <property type="match status" value="2"/>
</dbReference>
<feature type="repeat" description="Filamin" evidence="3">
    <location>
        <begin position="471"/>
        <end position="569"/>
    </location>
</feature>
<evidence type="ECO:0000256" key="3">
    <source>
        <dbReference type="PROSITE-ProRule" id="PRU00087"/>
    </source>
</evidence>
<comment type="caution">
    <text evidence="4">The sequence shown here is derived from an EMBL/GenBank/DDBJ whole genome shotgun (WGS) entry which is preliminary data.</text>
</comment>
<dbReference type="InterPro" id="IPR014756">
    <property type="entry name" value="Ig_E-set"/>
</dbReference>
<feature type="repeat" description="Filamin" evidence="3">
    <location>
        <begin position="273"/>
        <end position="361"/>
    </location>
</feature>
<dbReference type="GO" id="GO:0051015">
    <property type="term" value="F:actin filament binding"/>
    <property type="evidence" value="ECO:0007669"/>
    <property type="project" value="InterPro"/>
</dbReference>
<dbReference type="Gene3D" id="2.60.40.10">
    <property type="entry name" value="Immunoglobulins"/>
    <property type="match status" value="2"/>
</dbReference>